<keyword evidence="11" id="KW-0676">Redox-active center</keyword>
<evidence type="ECO:0000256" key="11">
    <source>
        <dbReference type="ARBA" id="ARBA00023284"/>
    </source>
</evidence>
<feature type="transmembrane region" description="Helical" evidence="12">
    <location>
        <begin position="49"/>
        <end position="69"/>
    </location>
</feature>
<evidence type="ECO:0000256" key="1">
    <source>
        <dbReference type="ARBA" id="ARBA00004141"/>
    </source>
</evidence>
<dbReference type="Gene3D" id="1.20.1550.10">
    <property type="entry name" value="DsbB-like"/>
    <property type="match status" value="1"/>
</dbReference>
<evidence type="ECO:0000256" key="12">
    <source>
        <dbReference type="SAM" id="Phobius"/>
    </source>
</evidence>
<evidence type="ECO:0000256" key="6">
    <source>
        <dbReference type="ARBA" id="ARBA00022989"/>
    </source>
</evidence>
<keyword evidence="3" id="KW-0813">Transport</keyword>
<keyword evidence="4 12" id="KW-0812">Transmembrane</keyword>
<gene>
    <name evidence="13" type="ORF">ABVT11_02650</name>
</gene>
<feature type="transmembrane region" description="Helical" evidence="12">
    <location>
        <begin position="76"/>
        <end position="99"/>
    </location>
</feature>
<keyword evidence="6 12" id="KW-1133">Transmembrane helix</keyword>
<evidence type="ECO:0000256" key="2">
    <source>
        <dbReference type="ARBA" id="ARBA00007602"/>
    </source>
</evidence>
<evidence type="ECO:0000313" key="14">
    <source>
        <dbReference type="Proteomes" id="UP001548590"/>
    </source>
</evidence>
<keyword evidence="7" id="KW-0560">Oxidoreductase</keyword>
<keyword evidence="5" id="KW-0249">Electron transport</keyword>
<dbReference type="InterPro" id="IPR003752">
    <property type="entry name" value="DiS_bond_form_DsbB/BdbC"/>
</dbReference>
<dbReference type="PANTHER" id="PTHR43469">
    <property type="entry name" value="DISULFIDE FORMATION PROTEIN-RELATED"/>
    <property type="match status" value="1"/>
</dbReference>
<dbReference type="PIRSF" id="PIRSF036659">
    <property type="entry name" value="BdbC"/>
    <property type="match status" value="1"/>
</dbReference>
<evidence type="ECO:0000256" key="4">
    <source>
        <dbReference type="ARBA" id="ARBA00022692"/>
    </source>
</evidence>
<dbReference type="Pfam" id="PF02600">
    <property type="entry name" value="DsbB"/>
    <property type="match status" value="1"/>
</dbReference>
<comment type="subcellular location">
    <subcellularLocation>
        <location evidence="1">Membrane</location>
        <topology evidence="1">Multi-pass membrane protein</topology>
    </subcellularLocation>
</comment>
<dbReference type="EMBL" id="JBEWLZ010000001">
    <property type="protein sequence ID" value="MET1488712.1"/>
    <property type="molecule type" value="Genomic_DNA"/>
</dbReference>
<protein>
    <submittedName>
        <fullName evidence="13">Disulfide bond formation protein B</fullName>
    </submittedName>
</protein>
<reference evidence="13 14" key="1">
    <citation type="submission" date="2024-07" db="EMBL/GenBank/DDBJ databases">
        <title>Uliginosibacterium paludis KCTC:42655.</title>
        <authorList>
            <person name="Kim M.K."/>
        </authorList>
    </citation>
    <scope>NUCLEOTIDE SEQUENCE [LARGE SCALE GENOMIC DNA]</scope>
    <source>
        <strain evidence="13 14">KCTC 42655</strain>
    </source>
</reference>
<comment type="similarity">
    <text evidence="2">Belongs to the DsbB family. BdbC subfamily.</text>
</comment>
<evidence type="ECO:0000256" key="3">
    <source>
        <dbReference type="ARBA" id="ARBA00022448"/>
    </source>
</evidence>
<dbReference type="PANTHER" id="PTHR43469:SF1">
    <property type="entry name" value="SPBETA PROPHAGE-DERIVED DISULFIDE BOND FORMATION PROTEIN B"/>
    <property type="match status" value="1"/>
</dbReference>
<keyword evidence="10" id="KW-0143">Chaperone</keyword>
<accession>A0ABV2CLP8</accession>
<evidence type="ECO:0000256" key="10">
    <source>
        <dbReference type="ARBA" id="ARBA00023186"/>
    </source>
</evidence>
<name>A0ABV2CLP8_9RHOO</name>
<proteinExistence type="inferred from homology"/>
<feature type="transmembrane region" description="Helical" evidence="12">
    <location>
        <begin position="16"/>
        <end position="37"/>
    </location>
</feature>
<organism evidence="13 14">
    <name type="scientific">Uliginosibacterium paludis</name>
    <dbReference type="NCBI Taxonomy" id="1615952"/>
    <lineage>
        <taxon>Bacteria</taxon>
        <taxon>Pseudomonadati</taxon>
        <taxon>Pseudomonadota</taxon>
        <taxon>Betaproteobacteria</taxon>
        <taxon>Rhodocyclales</taxon>
        <taxon>Zoogloeaceae</taxon>
        <taxon>Uliginosibacterium</taxon>
    </lineage>
</organism>
<keyword evidence="9" id="KW-1015">Disulfide bond</keyword>
<evidence type="ECO:0000256" key="8">
    <source>
        <dbReference type="ARBA" id="ARBA00023136"/>
    </source>
</evidence>
<dbReference type="Proteomes" id="UP001548590">
    <property type="component" value="Unassembled WGS sequence"/>
</dbReference>
<dbReference type="InterPro" id="IPR012187">
    <property type="entry name" value="Disulphide_bond_form_BdbC"/>
</dbReference>
<keyword evidence="8 12" id="KW-0472">Membrane</keyword>
<dbReference type="InterPro" id="IPR023380">
    <property type="entry name" value="DsbB-like_sf"/>
</dbReference>
<comment type="caution">
    <text evidence="13">The sequence shown here is derived from an EMBL/GenBank/DDBJ whole genome shotgun (WGS) entry which is preliminary data.</text>
</comment>
<dbReference type="SUPFAM" id="SSF158442">
    <property type="entry name" value="DsbB-like"/>
    <property type="match status" value="1"/>
</dbReference>
<evidence type="ECO:0000256" key="7">
    <source>
        <dbReference type="ARBA" id="ARBA00023002"/>
    </source>
</evidence>
<dbReference type="HAMAP" id="MF_00287">
    <property type="entry name" value="BdbC"/>
    <property type="match status" value="1"/>
</dbReference>
<feature type="transmembrane region" description="Helical" evidence="12">
    <location>
        <begin position="119"/>
        <end position="143"/>
    </location>
</feature>
<dbReference type="RefSeq" id="WP_345927075.1">
    <property type="nucleotide sequence ID" value="NZ_JBDIVF010000003.1"/>
</dbReference>
<evidence type="ECO:0000313" key="13">
    <source>
        <dbReference type="EMBL" id="MET1488712.1"/>
    </source>
</evidence>
<sequence>MSTADEMEPISRPFRWNLLFAAWLMASVATLGALFFSEVMQRTPCVLCWYQRIFMFPLVFVLGAGLLPFDPRSVRYALPLAVTGWGFALYHCLLYMGFIPKSLQPCTQGLSCADVKLELFSFVTIPLLSLLAFTLIIALLWAVRKGIKQ</sequence>
<evidence type="ECO:0000256" key="5">
    <source>
        <dbReference type="ARBA" id="ARBA00022982"/>
    </source>
</evidence>
<keyword evidence="14" id="KW-1185">Reference proteome</keyword>
<evidence type="ECO:0000256" key="9">
    <source>
        <dbReference type="ARBA" id="ARBA00023157"/>
    </source>
</evidence>